<sequence length="74" mass="9006">MSFILNIGFFVFLLVLIVLIRKYNRVDFFVDDDLDIHKINDQHKCLDKCKNSYIFWLNSKQHIDYRDCINNCFI</sequence>
<evidence type="ECO:0000256" key="1">
    <source>
        <dbReference type="SAM" id="Phobius"/>
    </source>
</evidence>
<proteinExistence type="predicted"/>
<protein>
    <submittedName>
        <fullName evidence="2">Uncharacterized protein</fullName>
    </submittedName>
</protein>
<reference evidence="2" key="1">
    <citation type="journal article" date="2020" name="Nature">
        <title>Giant virus diversity and host interactions through global metagenomics.</title>
        <authorList>
            <person name="Schulz F."/>
            <person name="Roux S."/>
            <person name="Paez-Espino D."/>
            <person name="Jungbluth S."/>
            <person name="Walsh D.A."/>
            <person name="Denef V.J."/>
            <person name="McMahon K.D."/>
            <person name="Konstantinidis K.T."/>
            <person name="Eloe-Fadrosh E.A."/>
            <person name="Kyrpides N.C."/>
            <person name="Woyke T."/>
        </authorList>
    </citation>
    <scope>NUCLEOTIDE SEQUENCE</scope>
    <source>
        <strain evidence="2">GVMAG-S-1004661-13</strain>
    </source>
</reference>
<evidence type="ECO:0000313" key="2">
    <source>
        <dbReference type="EMBL" id="QHS77466.1"/>
    </source>
</evidence>
<accession>A0A6C0ACL6</accession>
<name>A0A6C0ACL6_9ZZZZ</name>
<feature type="transmembrane region" description="Helical" evidence="1">
    <location>
        <begin position="6"/>
        <end position="23"/>
    </location>
</feature>
<dbReference type="EMBL" id="MN740549">
    <property type="protein sequence ID" value="QHS77466.1"/>
    <property type="molecule type" value="Genomic_DNA"/>
</dbReference>
<keyword evidence="1" id="KW-1133">Transmembrane helix</keyword>
<organism evidence="2">
    <name type="scientific">viral metagenome</name>
    <dbReference type="NCBI Taxonomy" id="1070528"/>
    <lineage>
        <taxon>unclassified sequences</taxon>
        <taxon>metagenomes</taxon>
        <taxon>organismal metagenomes</taxon>
    </lineage>
</organism>
<dbReference type="AlphaFoldDB" id="A0A6C0ACL6"/>
<keyword evidence="1" id="KW-0812">Transmembrane</keyword>
<keyword evidence="1" id="KW-0472">Membrane</keyword>